<reference evidence="2" key="2">
    <citation type="journal article" date="2008" name="Nucleic Acids Res.">
        <title>The rice annotation project database (RAP-DB): 2008 update.</title>
        <authorList>
            <consortium name="The rice annotation project (RAP)"/>
        </authorList>
    </citation>
    <scope>GENOME REANNOTATION</scope>
    <source>
        <strain evidence="2">cv. Nipponbare</strain>
    </source>
</reference>
<evidence type="ECO:0000313" key="2">
    <source>
        <dbReference type="Proteomes" id="UP000000763"/>
    </source>
</evidence>
<proteinExistence type="predicted"/>
<dbReference type="KEGG" id="dosa:Os11g0308800"/>
<dbReference type="Gene3D" id="1.10.510.10">
    <property type="entry name" value="Transferase(Phosphotransferase) domain 1"/>
    <property type="match status" value="1"/>
</dbReference>
<gene>
    <name evidence="1" type="ordered locus">Os11g0308800</name>
</gene>
<dbReference type="AlphaFoldDB" id="Q0IT48"/>
<sequence length="102" mass="11368">LSKTLHDSYALIIPEQSKFYLYLQVLSISKQEEREQVLDPVVLSTSSQDSLSMVISITVKCLSVESSARPSIEEVLWNLQYAAQVQAISDGDQRSEVSSQTC</sequence>
<accession>Q0IT48</accession>
<protein>
    <submittedName>
        <fullName evidence="1">Os11g0308800 protein</fullName>
    </submittedName>
</protein>
<evidence type="ECO:0000313" key="1">
    <source>
        <dbReference type="EMBL" id="BAF28117.1"/>
    </source>
</evidence>
<organism evidence="1 2">
    <name type="scientific">Oryza sativa subsp. japonica</name>
    <name type="common">Rice</name>
    <dbReference type="NCBI Taxonomy" id="39947"/>
    <lineage>
        <taxon>Eukaryota</taxon>
        <taxon>Viridiplantae</taxon>
        <taxon>Streptophyta</taxon>
        <taxon>Embryophyta</taxon>
        <taxon>Tracheophyta</taxon>
        <taxon>Spermatophyta</taxon>
        <taxon>Magnoliopsida</taxon>
        <taxon>Liliopsida</taxon>
        <taxon>Poales</taxon>
        <taxon>Poaceae</taxon>
        <taxon>BOP clade</taxon>
        <taxon>Oryzoideae</taxon>
        <taxon>Oryzeae</taxon>
        <taxon>Oryzinae</taxon>
        <taxon>Oryza</taxon>
        <taxon>Oryza sativa</taxon>
    </lineage>
</organism>
<name>Q0IT48_ORYSJ</name>
<dbReference type="Proteomes" id="UP000000763">
    <property type="component" value="Chromosome 11"/>
</dbReference>
<reference evidence="1 2" key="1">
    <citation type="journal article" date="2005" name="Nature">
        <title>The map-based sequence of the rice genome.</title>
        <authorList>
            <consortium name="International rice genome sequencing project (IRGSP)"/>
            <person name="Matsumoto T."/>
            <person name="Wu J."/>
            <person name="Kanamori H."/>
            <person name="Katayose Y."/>
            <person name="Fujisawa M."/>
            <person name="Namiki N."/>
            <person name="Mizuno H."/>
            <person name="Yamamoto K."/>
            <person name="Antonio B.A."/>
            <person name="Baba T."/>
            <person name="Sakata K."/>
            <person name="Nagamura Y."/>
            <person name="Aoki H."/>
            <person name="Arikawa K."/>
            <person name="Arita K."/>
            <person name="Bito T."/>
            <person name="Chiden Y."/>
            <person name="Fujitsuka N."/>
            <person name="Fukunaka R."/>
            <person name="Hamada M."/>
            <person name="Harada C."/>
            <person name="Hayashi A."/>
            <person name="Hijishita S."/>
            <person name="Honda M."/>
            <person name="Hosokawa S."/>
            <person name="Ichikawa Y."/>
            <person name="Idonuma A."/>
            <person name="Iijima M."/>
            <person name="Ikeda M."/>
            <person name="Ikeno M."/>
            <person name="Ito K."/>
            <person name="Ito S."/>
            <person name="Ito T."/>
            <person name="Ito Y."/>
            <person name="Ito Y."/>
            <person name="Iwabuchi A."/>
            <person name="Kamiya K."/>
            <person name="Karasawa W."/>
            <person name="Kurita K."/>
            <person name="Katagiri S."/>
            <person name="Kikuta A."/>
            <person name="Kobayashi H."/>
            <person name="Kobayashi N."/>
            <person name="Machita K."/>
            <person name="Maehara T."/>
            <person name="Masukawa M."/>
            <person name="Mizubayashi T."/>
            <person name="Mukai Y."/>
            <person name="Nagasaki H."/>
            <person name="Nagata Y."/>
            <person name="Naito S."/>
            <person name="Nakashima M."/>
            <person name="Nakama Y."/>
            <person name="Nakamichi Y."/>
            <person name="Nakamura M."/>
            <person name="Meguro A."/>
            <person name="Negishi M."/>
            <person name="Ohta I."/>
            <person name="Ohta T."/>
            <person name="Okamoto M."/>
            <person name="Ono N."/>
            <person name="Saji S."/>
            <person name="Sakaguchi M."/>
            <person name="Sakai K."/>
            <person name="Shibata M."/>
            <person name="Shimokawa T."/>
            <person name="Song J."/>
            <person name="Takazaki Y."/>
            <person name="Terasawa K."/>
            <person name="Tsugane M."/>
            <person name="Tsuji K."/>
            <person name="Ueda S."/>
            <person name="Waki K."/>
            <person name="Yamagata H."/>
            <person name="Yamamoto M."/>
            <person name="Yamamoto S."/>
            <person name="Yamane H."/>
            <person name="Yoshiki S."/>
            <person name="Yoshihara R."/>
            <person name="Yukawa K."/>
            <person name="Zhong H."/>
            <person name="Yano M."/>
            <person name="Yuan Q."/>
            <person name="Ouyang S."/>
            <person name="Liu J."/>
            <person name="Jones K.M."/>
            <person name="Gansberger K."/>
            <person name="Moffat K."/>
            <person name="Hill J."/>
            <person name="Bera J."/>
            <person name="Fadrosh D."/>
            <person name="Jin S."/>
            <person name="Johri S."/>
            <person name="Kim M."/>
            <person name="Overton L."/>
            <person name="Reardon M."/>
            <person name="Tsitrin T."/>
            <person name="Vuong H."/>
            <person name="Weaver B."/>
            <person name="Ciecko A."/>
            <person name="Tallon L."/>
            <person name="Jackson J."/>
            <person name="Pai G."/>
            <person name="Aken S.V."/>
            <person name="Utterback T."/>
            <person name="Reidmuller S."/>
            <person name="Feldblyum T."/>
            <person name="Hsiao J."/>
            <person name="Zismann V."/>
            <person name="Iobst S."/>
            <person name="de Vazeille A.R."/>
            <person name="Buell C.R."/>
            <person name="Ying K."/>
            <person name="Li Y."/>
            <person name="Lu T."/>
            <person name="Huang Y."/>
            <person name="Zhao Q."/>
            <person name="Feng Q."/>
            <person name="Zhang L."/>
            <person name="Zhu J."/>
            <person name="Weng Q."/>
            <person name="Mu J."/>
            <person name="Lu Y."/>
            <person name="Fan D."/>
            <person name="Liu Y."/>
            <person name="Guan J."/>
            <person name="Zhang Y."/>
            <person name="Yu S."/>
            <person name="Liu X."/>
            <person name="Zhang Y."/>
            <person name="Hong G."/>
            <person name="Han B."/>
            <person name="Choisne N."/>
            <person name="Demange N."/>
            <person name="Orjeda G."/>
            <person name="Samain S."/>
            <person name="Cattolico L."/>
            <person name="Pelletier E."/>
            <person name="Couloux A."/>
            <person name="Segurens B."/>
            <person name="Wincker P."/>
            <person name="D'Hont A."/>
            <person name="Scarpelli C."/>
            <person name="Weissenbach J."/>
            <person name="Salanoubat M."/>
            <person name="Quetier F."/>
            <person name="Yu Y."/>
            <person name="Kim H.R."/>
            <person name="Rambo T."/>
            <person name="Currie J."/>
            <person name="Collura K."/>
            <person name="Luo M."/>
            <person name="Yang T."/>
            <person name="Ammiraju J.S.S."/>
            <person name="Engler F."/>
            <person name="Soderlund C."/>
            <person name="Wing R.A."/>
            <person name="Palmer L.E."/>
            <person name="de la Bastide M."/>
            <person name="Spiegel L."/>
            <person name="Nascimento L."/>
            <person name="Zutavern T."/>
            <person name="O'Shaughnessy A."/>
            <person name="Dike S."/>
            <person name="Dedhia N."/>
            <person name="Preston R."/>
            <person name="Balija V."/>
            <person name="McCombie W.R."/>
            <person name="Chow T."/>
            <person name="Chen H."/>
            <person name="Chung M."/>
            <person name="Chen C."/>
            <person name="Shaw J."/>
            <person name="Wu H."/>
            <person name="Hsiao K."/>
            <person name="Chao Y."/>
            <person name="Chu M."/>
            <person name="Cheng C."/>
            <person name="Hour A."/>
            <person name="Lee P."/>
            <person name="Lin S."/>
            <person name="Lin Y."/>
            <person name="Liou J."/>
            <person name="Liu S."/>
            <person name="Hsing Y."/>
            <person name="Raghuvanshi S."/>
            <person name="Mohanty A."/>
            <person name="Bharti A.K."/>
            <person name="Gaur A."/>
            <person name="Gupta V."/>
            <person name="Kumar D."/>
            <person name="Ravi V."/>
            <person name="Vij S."/>
            <person name="Kapur A."/>
            <person name="Khurana P."/>
            <person name="Khurana P."/>
            <person name="Khurana J.P."/>
            <person name="Tyagi A.K."/>
            <person name="Gaikwad K."/>
            <person name="Singh A."/>
            <person name="Dalal V."/>
            <person name="Srivastava S."/>
            <person name="Dixit A."/>
            <person name="Pal A.K."/>
            <person name="Ghazi I.A."/>
            <person name="Yadav M."/>
            <person name="Pandit A."/>
            <person name="Bhargava A."/>
            <person name="Sureshbabu K."/>
            <person name="Batra K."/>
            <person name="Sharma T.R."/>
            <person name="Mohapatra T."/>
            <person name="Singh N.K."/>
            <person name="Messing J."/>
            <person name="Nelson A.B."/>
            <person name="Fuks G."/>
            <person name="Kavchok S."/>
            <person name="Keizer G."/>
            <person name="Linton E."/>
            <person name="Llaca V."/>
            <person name="Song R."/>
            <person name="Tanyolac B."/>
            <person name="Young S."/>
            <person name="Ho-Il K."/>
            <person name="Hahn J.H."/>
            <person name="Sangsakoo G."/>
            <person name="Vanavichit A."/>
            <person name="de Mattos Luiz.A.T."/>
            <person name="Zimmer P.D."/>
            <person name="Malone G."/>
            <person name="Dellagostin O."/>
            <person name="de Oliveira A.C."/>
            <person name="Bevan M."/>
            <person name="Bancroft I."/>
            <person name="Minx P."/>
            <person name="Cordum H."/>
            <person name="Wilson R."/>
            <person name="Cheng Z."/>
            <person name="Jin W."/>
            <person name="Jiang J."/>
            <person name="Leong S.A."/>
            <person name="Iwama H."/>
            <person name="Gojobori T."/>
            <person name="Itoh T."/>
            <person name="Niimura Y."/>
            <person name="Fujii Y."/>
            <person name="Habara T."/>
            <person name="Sakai H."/>
            <person name="Sato Y."/>
            <person name="Wilson G."/>
            <person name="Kumar K."/>
            <person name="McCouch S."/>
            <person name="Juretic N."/>
            <person name="Hoen D."/>
            <person name="Wright S."/>
            <person name="Bruskiewich R."/>
            <person name="Bureau T."/>
            <person name="Miyao A."/>
            <person name="Hirochika H."/>
            <person name="Nishikawa T."/>
            <person name="Kadowaki K."/>
            <person name="Sugiura M."/>
            <person name="Burr B."/>
            <person name="Sasaki T."/>
        </authorList>
    </citation>
    <scope>NUCLEOTIDE SEQUENCE [LARGE SCALE GENOMIC DNA]</scope>
    <source>
        <strain evidence="2">cv. Nipponbare</strain>
    </source>
</reference>
<feature type="non-terminal residue" evidence="1">
    <location>
        <position position="1"/>
    </location>
</feature>
<dbReference type="EMBL" id="AP008217">
    <property type="protein sequence ID" value="BAF28117.1"/>
    <property type="molecule type" value="Genomic_DNA"/>
</dbReference>